<dbReference type="Pfam" id="PF21018">
    <property type="entry name" value="BipA_C"/>
    <property type="match status" value="1"/>
</dbReference>
<dbReference type="PANTHER" id="PTHR42908:SF8">
    <property type="entry name" value="TR-TYPE G DOMAIN-CONTAINING PROTEIN"/>
    <property type="match status" value="1"/>
</dbReference>
<proteinExistence type="predicted"/>
<dbReference type="PROSITE" id="PS00301">
    <property type="entry name" value="G_TR_1"/>
    <property type="match status" value="1"/>
</dbReference>
<dbReference type="InterPro" id="IPR047042">
    <property type="entry name" value="BipA_II"/>
</dbReference>
<gene>
    <name evidence="3" type="ORF">KC717_01135</name>
</gene>
<dbReference type="InterPro" id="IPR047041">
    <property type="entry name" value="BipA_GTP-bd_dom"/>
</dbReference>
<dbReference type="Gene3D" id="3.30.70.240">
    <property type="match status" value="1"/>
</dbReference>
<dbReference type="InterPro" id="IPR009000">
    <property type="entry name" value="Transl_B-barrel_sf"/>
</dbReference>
<dbReference type="EMBL" id="JAGQLH010000008">
    <property type="protein sequence ID" value="MCA9385230.1"/>
    <property type="molecule type" value="Genomic_DNA"/>
</dbReference>
<dbReference type="Gene3D" id="3.30.70.870">
    <property type="entry name" value="Elongation Factor G (Translational Gtpase), domain 3"/>
    <property type="match status" value="1"/>
</dbReference>
<dbReference type="SUPFAM" id="SSF50447">
    <property type="entry name" value="Translation proteins"/>
    <property type="match status" value="1"/>
</dbReference>
<dbReference type="CDD" id="cd03691">
    <property type="entry name" value="BipA_TypA_II"/>
    <property type="match status" value="1"/>
</dbReference>
<dbReference type="GO" id="GO:0005525">
    <property type="term" value="F:GTP binding"/>
    <property type="evidence" value="ECO:0007669"/>
    <property type="project" value="UniProtKB-KW"/>
</dbReference>
<dbReference type="InterPro" id="IPR000795">
    <property type="entry name" value="T_Tr_GTP-bd_dom"/>
</dbReference>
<evidence type="ECO:0000259" key="2">
    <source>
        <dbReference type="PROSITE" id="PS51722"/>
    </source>
</evidence>
<keyword evidence="1" id="KW-0547">Nucleotide-binding</keyword>
<dbReference type="GO" id="GO:0003924">
    <property type="term" value="F:GTPase activity"/>
    <property type="evidence" value="ECO:0007669"/>
    <property type="project" value="InterPro"/>
</dbReference>
<comment type="caution">
    <text evidence="3">The sequence shown here is derived from an EMBL/GenBank/DDBJ whole genome shotgun (WGS) entry which is preliminary data.</text>
</comment>
<dbReference type="Gene3D" id="2.40.30.10">
    <property type="entry name" value="Translation factors"/>
    <property type="match status" value="1"/>
</dbReference>
<dbReference type="InterPro" id="IPR031157">
    <property type="entry name" value="G_TR_CS"/>
</dbReference>
<dbReference type="SUPFAM" id="SSF52540">
    <property type="entry name" value="P-loop containing nucleoside triphosphate hydrolases"/>
    <property type="match status" value="1"/>
</dbReference>
<accession>A0A955L7S1</accession>
<dbReference type="Gene3D" id="2.40.50.250">
    <property type="entry name" value="bipa protein"/>
    <property type="match status" value="1"/>
</dbReference>
<organism evidence="3 4">
    <name type="scientific">Candidatus Dojkabacteria bacterium</name>
    <dbReference type="NCBI Taxonomy" id="2099670"/>
    <lineage>
        <taxon>Bacteria</taxon>
        <taxon>Candidatus Dojkabacteria</taxon>
    </lineage>
</organism>
<dbReference type="InterPro" id="IPR035651">
    <property type="entry name" value="BipA_V"/>
</dbReference>
<reference evidence="3" key="2">
    <citation type="journal article" date="2021" name="Microbiome">
        <title>Successional dynamics and alternative stable states in a saline activated sludge microbial community over 9 years.</title>
        <authorList>
            <person name="Wang Y."/>
            <person name="Ye J."/>
            <person name="Ju F."/>
            <person name="Liu L."/>
            <person name="Boyd J.A."/>
            <person name="Deng Y."/>
            <person name="Parks D.H."/>
            <person name="Jiang X."/>
            <person name="Yin X."/>
            <person name="Woodcroft B.J."/>
            <person name="Tyson G.W."/>
            <person name="Hugenholtz P."/>
            <person name="Polz M.F."/>
            <person name="Zhang T."/>
        </authorList>
    </citation>
    <scope>NUCLEOTIDE SEQUENCE</scope>
    <source>
        <strain evidence="3">HKST-UBA11</strain>
    </source>
</reference>
<reference evidence="3" key="1">
    <citation type="submission" date="2020-04" db="EMBL/GenBank/DDBJ databases">
        <authorList>
            <person name="Zhang T."/>
        </authorList>
    </citation>
    <scope>NUCLEOTIDE SEQUENCE</scope>
    <source>
        <strain evidence="3">HKST-UBA11</strain>
    </source>
</reference>
<dbReference type="InterPro" id="IPR004161">
    <property type="entry name" value="EFTu-like_2"/>
</dbReference>
<dbReference type="InterPro" id="IPR035647">
    <property type="entry name" value="EFG_III/V"/>
</dbReference>
<dbReference type="CDD" id="cd01891">
    <property type="entry name" value="TypA_BipA"/>
    <property type="match status" value="1"/>
</dbReference>
<dbReference type="Pfam" id="PF00679">
    <property type="entry name" value="EFG_C"/>
    <property type="match status" value="1"/>
</dbReference>
<dbReference type="AlphaFoldDB" id="A0A955L7S1"/>
<dbReference type="SUPFAM" id="SSF54980">
    <property type="entry name" value="EF-G C-terminal domain-like"/>
    <property type="match status" value="2"/>
</dbReference>
<dbReference type="Pfam" id="PF03144">
    <property type="entry name" value="GTP_EFTU_D2"/>
    <property type="match status" value="1"/>
</dbReference>
<dbReference type="InterPro" id="IPR027417">
    <property type="entry name" value="P-loop_NTPase"/>
</dbReference>
<dbReference type="GO" id="GO:1990904">
    <property type="term" value="C:ribonucleoprotein complex"/>
    <property type="evidence" value="ECO:0007669"/>
    <property type="project" value="TreeGrafter"/>
</dbReference>
<protein>
    <submittedName>
        <fullName evidence="3">GTP-binding protein</fullName>
    </submittedName>
</protein>
<feature type="domain" description="Tr-type G" evidence="2">
    <location>
        <begin position="5"/>
        <end position="214"/>
    </location>
</feature>
<dbReference type="InterPro" id="IPR042116">
    <property type="entry name" value="TypA/BipA_C"/>
</dbReference>
<dbReference type="Proteomes" id="UP000754563">
    <property type="component" value="Unassembled WGS sequence"/>
</dbReference>
<dbReference type="InterPro" id="IPR048876">
    <property type="entry name" value="BipA_C"/>
</dbReference>
<dbReference type="NCBIfam" id="TIGR00231">
    <property type="entry name" value="small_GTP"/>
    <property type="match status" value="1"/>
</dbReference>
<dbReference type="InterPro" id="IPR005225">
    <property type="entry name" value="Small_GTP-bd"/>
</dbReference>
<name>A0A955L7S1_9BACT</name>
<evidence type="ECO:0000313" key="3">
    <source>
        <dbReference type="EMBL" id="MCA9385230.1"/>
    </source>
</evidence>
<dbReference type="PANTHER" id="PTHR42908">
    <property type="entry name" value="TRANSLATION ELONGATION FACTOR-RELATED"/>
    <property type="match status" value="1"/>
</dbReference>
<sequence>MQTTNEIRNVAIIAHVDHGKTTIVDAILKQSDIFRSNSEEMNIEQILDSGDLEREKGITISAKNIAVEYKGVKINIIDTPGHADFGGEVERTINMAEACILIVDAQEGPMIQTKVVLKKALETGLKPIVVINKIDKKNADIEKTTDRIHDLFLNLATSEEQLEFPILYAIAREGKIFTELPEGDYLTPGVTTGSVIPLLDTILEVTPPTTGDPSGPFQMQITSLEFDSHNGRYLIGKITRGTLKQNDPLVIVSNDESKDKKEQGRVKQILVRDGLAFKEVESASIGEIVAIVGIDSTAIGSTLCALSHPEPLPEFAISPPSIEVRIEPNTSPFVGQDGEFVTARLLQKRLDKENELNVSLDIQTDDGGSNKVMVRGELQLSILVETLRREGYEFQVRNPSIIFKKVDGVTMEPLEELTIEVPEELSGTIIQELTARDANLIDMQTVNGQTFFDYTILTRNLLGLRNQLATLTKGHMVFNSSFLEYVPHKETRKMYRKGMLVSTHQGTTRGYALNTIQERGTLFVDAGEEVYEGMIIGVNKYEQDMDVNPTKERKKSGVRVNQAEVTQTSLKGLMKLTLDAAIEFLSDEEMLEVTPHHLRLRKVYLKQHERDWAKRDNLTDYAKQQMGIN</sequence>
<evidence type="ECO:0000256" key="1">
    <source>
        <dbReference type="ARBA" id="ARBA00023134"/>
    </source>
</evidence>
<dbReference type="Gene3D" id="3.40.50.300">
    <property type="entry name" value="P-loop containing nucleotide triphosphate hydrolases"/>
    <property type="match status" value="1"/>
</dbReference>
<dbReference type="InterPro" id="IPR000640">
    <property type="entry name" value="EFG_V-like"/>
</dbReference>
<dbReference type="Pfam" id="PF00009">
    <property type="entry name" value="GTP_EFTU"/>
    <property type="match status" value="1"/>
</dbReference>
<keyword evidence="1" id="KW-0342">GTP-binding</keyword>
<dbReference type="PRINTS" id="PR00315">
    <property type="entry name" value="ELONGATNFCT"/>
</dbReference>
<dbReference type="PROSITE" id="PS51722">
    <property type="entry name" value="G_TR_2"/>
    <property type="match status" value="1"/>
</dbReference>
<dbReference type="CDD" id="cd03710">
    <property type="entry name" value="BipA_TypA_C"/>
    <property type="match status" value="1"/>
</dbReference>
<dbReference type="GO" id="GO:0005829">
    <property type="term" value="C:cytosol"/>
    <property type="evidence" value="ECO:0007669"/>
    <property type="project" value="TreeGrafter"/>
</dbReference>
<evidence type="ECO:0000313" key="4">
    <source>
        <dbReference type="Proteomes" id="UP000754563"/>
    </source>
</evidence>